<keyword evidence="2" id="KW-0812">Transmembrane</keyword>
<dbReference type="RefSeq" id="WP_051993400.1">
    <property type="nucleotide sequence ID" value="NZ_AODF01000001.1"/>
</dbReference>
<evidence type="ECO:0000313" key="4">
    <source>
        <dbReference type="Proteomes" id="UP000019249"/>
    </source>
</evidence>
<feature type="coiled-coil region" evidence="1">
    <location>
        <begin position="28"/>
        <end position="55"/>
    </location>
</feature>
<keyword evidence="4" id="KW-1185">Reference proteome</keyword>
<evidence type="ECO:0000256" key="2">
    <source>
        <dbReference type="SAM" id="Phobius"/>
    </source>
</evidence>
<protein>
    <recommendedName>
        <fullName evidence="5">Pre-toxin TG domain-containing protein</fullName>
    </recommendedName>
</protein>
<evidence type="ECO:0008006" key="5">
    <source>
        <dbReference type="Google" id="ProtNLM"/>
    </source>
</evidence>
<keyword evidence="2" id="KW-1133">Transmembrane helix</keyword>
<dbReference type="EMBL" id="AODF01000001">
    <property type="protein sequence ID" value="EUJ33936.1"/>
    <property type="molecule type" value="Genomic_DNA"/>
</dbReference>
<organism evidence="3 4">
    <name type="scientific">Listeria floridensis FSL S10-1187</name>
    <dbReference type="NCBI Taxonomy" id="1265817"/>
    <lineage>
        <taxon>Bacteria</taxon>
        <taxon>Bacillati</taxon>
        <taxon>Bacillota</taxon>
        <taxon>Bacilli</taxon>
        <taxon>Bacillales</taxon>
        <taxon>Listeriaceae</taxon>
        <taxon>Listeria</taxon>
    </lineage>
</organism>
<accession>A0ABN0RJ36</accession>
<keyword evidence="2" id="KW-0472">Membrane</keyword>
<comment type="caution">
    <text evidence="3">The sequence shown here is derived from an EMBL/GenBank/DDBJ whole genome shotgun (WGS) entry which is preliminary data.</text>
</comment>
<keyword evidence="1" id="KW-0175">Coiled coil</keyword>
<evidence type="ECO:0000313" key="3">
    <source>
        <dbReference type="EMBL" id="EUJ33936.1"/>
    </source>
</evidence>
<dbReference type="Proteomes" id="UP000019249">
    <property type="component" value="Unassembled WGS sequence"/>
</dbReference>
<evidence type="ECO:0000256" key="1">
    <source>
        <dbReference type="SAM" id="Coils"/>
    </source>
</evidence>
<proteinExistence type="predicted"/>
<name>A0ABN0RJ36_9LIST</name>
<gene>
    <name evidence="3" type="ORF">MFLO_01920</name>
</gene>
<sequence length="361" mass="40248">MRDVDYREGDFDRAHDSIGNLIGKGVWGKGAIDELKKVSENLDEAEEDIRNLDCDGVISFRHTSLDGELQELFEDFDVLHRFSGRVGELVHTKMDRPFFEDLDRFVEGMRNLDASKFTTTNRIGATKTETVFVNSYTQEQREVPKTEVTIDDLFSGSNVYADQLKNQFQAWKKLNPEETVSENDFRAVMLNTRAFAYTSIQDEQEKKEFWVNVAATVAIVGVAIFCPPAGLVLGMAYGSLEMSAAVTGNDWLTGREMATSERALRGAFSLFDLVPGVKALSGGTRVLGETGHLAELSKLIMRGKQTAVSKAEDLVRIGKNQAEMRVRRLKGALADARIAELKCYRAVWIRSGKSERNGGIV</sequence>
<feature type="transmembrane region" description="Helical" evidence="2">
    <location>
        <begin position="209"/>
        <end position="233"/>
    </location>
</feature>
<reference evidence="3 4" key="1">
    <citation type="journal article" date="2014" name="Int. J. Syst. Evol. Microbiol.">
        <title>Listeria floridensis sp. nov., Listeria aquatica sp. nov., Listeria cornellensis sp. nov., Listeria riparia sp. nov. and Listeria grandensis sp. nov., from agricultural and natural environments.</title>
        <authorList>
            <person name="den Bakker H.C."/>
            <person name="Warchocki S."/>
            <person name="Wright E.M."/>
            <person name="Allred A.F."/>
            <person name="Ahlstrom C."/>
            <person name="Manuel C.S."/>
            <person name="Stasiewicz M.J."/>
            <person name="Burrell A."/>
            <person name="Roof S."/>
            <person name="Strawn L."/>
            <person name="Fortes E.D."/>
            <person name="Nightingale K.K."/>
            <person name="Kephart D."/>
            <person name="Wiedmann M."/>
        </authorList>
    </citation>
    <scope>NUCLEOTIDE SEQUENCE [LARGE SCALE GENOMIC DNA]</scope>
    <source>
        <strain evidence="3 4">FSL S10-1187</strain>
    </source>
</reference>